<dbReference type="InterPro" id="IPR037523">
    <property type="entry name" value="VOC_core"/>
</dbReference>
<gene>
    <name evidence="3" type="ORF">JOF56_008403</name>
</gene>
<dbReference type="PROSITE" id="PS51819">
    <property type="entry name" value="VOC"/>
    <property type="match status" value="1"/>
</dbReference>
<dbReference type="PANTHER" id="PTHR43048">
    <property type="entry name" value="METHYLMALONYL-COA EPIMERASE"/>
    <property type="match status" value="1"/>
</dbReference>
<dbReference type="InterPro" id="IPR051785">
    <property type="entry name" value="MMCE/EMCE_epimerase"/>
</dbReference>
<organism evidence="3 4">
    <name type="scientific">Kibdelosporangium banguiense</name>
    <dbReference type="NCBI Taxonomy" id="1365924"/>
    <lineage>
        <taxon>Bacteria</taxon>
        <taxon>Bacillati</taxon>
        <taxon>Actinomycetota</taxon>
        <taxon>Actinomycetes</taxon>
        <taxon>Pseudonocardiales</taxon>
        <taxon>Pseudonocardiaceae</taxon>
        <taxon>Kibdelosporangium</taxon>
    </lineage>
</organism>
<evidence type="ECO:0000313" key="3">
    <source>
        <dbReference type="EMBL" id="MBP2328018.1"/>
    </source>
</evidence>
<dbReference type="InterPro" id="IPR029068">
    <property type="entry name" value="Glyas_Bleomycin-R_OHBP_Dase"/>
</dbReference>
<dbReference type="InterPro" id="IPR004360">
    <property type="entry name" value="Glyas_Fos-R_dOase_dom"/>
</dbReference>
<evidence type="ECO:0000313" key="4">
    <source>
        <dbReference type="Proteomes" id="UP001519332"/>
    </source>
</evidence>
<dbReference type="EMBL" id="JAGINW010000001">
    <property type="protein sequence ID" value="MBP2328018.1"/>
    <property type="molecule type" value="Genomic_DNA"/>
</dbReference>
<dbReference type="PANTHER" id="PTHR43048:SF5">
    <property type="entry name" value="BLR5325 PROTEIN"/>
    <property type="match status" value="1"/>
</dbReference>
<evidence type="ECO:0000256" key="1">
    <source>
        <dbReference type="ARBA" id="ARBA00022723"/>
    </source>
</evidence>
<proteinExistence type="predicted"/>
<protein>
    <submittedName>
        <fullName evidence="3">Catechol 2,3-dioxygenase-like lactoylglutathione lyase family enzyme</fullName>
    </submittedName>
</protein>
<sequence>MSALDHEPGGQPDQETMMDHIDRRGSIRRMDNIAIVVDDLAAAKAFFVELGLELEGEATVEGSAVDRLVALEGVRSDIAMMRTPDGHARLELTKYHTPLSRNGDPHAPANTLGAHRIMFAVEDMDDILERLRPHGAELVGEVVQYEDSYRLCYLRGPAGILVALAEQIG</sequence>
<dbReference type="Pfam" id="PF00903">
    <property type="entry name" value="Glyoxalase"/>
    <property type="match status" value="1"/>
</dbReference>
<dbReference type="Proteomes" id="UP001519332">
    <property type="component" value="Unassembled WGS sequence"/>
</dbReference>
<keyword evidence="4" id="KW-1185">Reference proteome</keyword>
<comment type="caution">
    <text evidence="3">The sequence shown here is derived from an EMBL/GenBank/DDBJ whole genome shotgun (WGS) entry which is preliminary data.</text>
</comment>
<name>A0ABS4TUG8_9PSEU</name>
<feature type="domain" description="VOC" evidence="2">
    <location>
        <begin position="29"/>
        <end position="167"/>
    </location>
</feature>
<keyword evidence="1" id="KW-0479">Metal-binding</keyword>
<reference evidence="3 4" key="1">
    <citation type="submission" date="2021-03" db="EMBL/GenBank/DDBJ databases">
        <title>Sequencing the genomes of 1000 actinobacteria strains.</title>
        <authorList>
            <person name="Klenk H.-P."/>
        </authorList>
    </citation>
    <scope>NUCLEOTIDE SEQUENCE [LARGE SCALE GENOMIC DNA]</scope>
    <source>
        <strain evidence="3 4">DSM 46670</strain>
    </source>
</reference>
<dbReference type="Gene3D" id="3.10.180.10">
    <property type="entry name" value="2,3-Dihydroxybiphenyl 1,2-Dioxygenase, domain 1"/>
    <property type="match status" value="1"/>
</dbReference>
<accession>A0ABS4TUG8</accession>
<dbReference type="CDD" id="cd08353">
    <property type="entry name" value="VOC_like"/>
    <property type="match status" value="1"/>
</dbReference>
<evidence type="ECO:0000259" key="2">
    <source>
        <dbReference type="PROSITE" id="PS51819"/>
    </source>
</evidence>
<dbReference type="SUPFAM" id="SSF54593">
    <property type="entry name" value="Glyoxalase/Bleomycin resistance protein/Dihydroxybiphenyl dioxygenase"/>
    <property type="match status" value="1"/>
</dbReference>